<evidence type="ECO:0000256" key="5">
    <source>
        <dbReference type="ARBA" id="ARBA00022448"/>
    </source>
</evidence>
<evidence type="ECO:0000256" key="8">
    <source>
        <dbReference type="SAM" id="SignalP"/>
    </source>
</evidence>
<dbReference type="EMBL" id="JAFIQS010000003">
    <property type="protein sequence ID" value="KAG5170891.1"/>
    <property type="molecule type" value="Genomic_DNA"/>
</dbReference>
<dbReference type="SMART" id="SM00737">
    <property type="entry name" value="ML"/>
    <property type="match status" value="1"/>
</dbReference>
<dbReference type="CDD" id="cd00917">
    <property type="entry name" value="PG-PI_TP"/>
    <property type="match status" value="1"/>
</dbReference>
<sequence>MRSTLIFAAFLALASPTLSLVAGSGESEQQVMEAINGSVHTFESWSWVNCGLSDDGVKIESIQISPDPPKPGKDLTVTVKALVQREIKEGANANVIVKVGLINIIKKNYDICEEARKANATVQCPVLPDSYTISHTVALPKDIPPANFNVEVKGLTPDDTDMFCVKLTADFSKA</sequence>
<proteinExistence type="inferred from homology"/>
<feature type="chain" id="PRO_5034472040" description="Phosphatidylglycerol/phosphatidylinositol transfer protein" evidence="8">
    <location>
        <begin position="20"/>
        <end position="174"/>
    </location>
</feature>
<dbReference type="AlphaFoldDB" id="A0A8H7XZW9"/>
<dbReference type="InterPro" id="IPR014756">
    <property type="entry name" value="Ig_E-set"/>
</dbReference>
<dbReference type="OrthoDB" id="6409159at2759"/>
<evidence type="ECO:0000256" key="2">
    <source>
        <dbReference type="ARBA" id="ARBA00006370"/>
    </source>
</evidence>
<dbReference type="GO" id="GO:0032934">
    <property type="term" value="F:sterol binding"/>
    <property type="evidence" value="ECO:0007669"/>
    <property type="project" value="InterPro"/>
</dbReference>
<keyword evidence="5" id="KW-0813">Transport</keyword>
<comment type="function">
    <text evidence="1">Catalyzes the intermembrane transfer of phosphatidylglycerol and phosphatidylinositol.</text>
</comment>
<feature type="domain" description="MD-2-related lipid-recognition" evidence="9">
    <location>
        <begin position="47"/>
        <end position="169"/>
    </location>
</feature>
<name>A0A8H7XZW9_PSICU</name>
<dbReference type="SUPFAM" id="SSF81296">
    <property type="entry name" value="E set domains"/>
    <property type="match status" value="1"/>
</dbReference>
<dbReference type="InterPro" id="IPR003172">
    <property type="entry name" value="ML_dom"/>
</dbReference>
<dbReference type="PANTHER" id="PTHR11306:SF0">
    <property type="entry name" value="PHOSPHATIDYLGLYCEROL_PHOSPHATIDYLINOSITOL TRANSFER PROTEIN"/>
    <property type="match status" value="1"/>
</dbReference>
<comment type="caution">
    <text evidence="10">The sequence shown here is derived from an EMBL/GenBank/DDBJ whole genome shotgun (WGS) entry which is preliminary data.</text>
</comment>
<dbReference type="Gene3D" id="2.70.220.10">
    <property type="entry name" value="Ganglioside GM2 activator"/>
    <property type="match status" value="1"/>
</dbReference>
<accession>A0A8H7XZW9</accession>
<dbReference type="PANTHER" id="PTHR11306">
    <property type="entry name" value="NIEMANN PICK TYPE C2 PROTEIN NPC2-RELATED"/>
    <property type="match status" value="1"/>
</dbReference>
<dbReference type="Pfam" id="PF02221">
    <property type="entry name" value="E1_DerP2_DerF2"/>
    <property type="match status" value="1"/>
</dbReference>
<comment type="subunit">
    <text evidence="3">Monomer.</text>
</comment>
<evidence type="ECO:0000256" key="3">
    <source>
        <dbReference type="ARBA" id="ARBA00011245"/>
    </source>
</evidence>
<evidence type="ECO:0000256" key="7">
    <source>
        <dbReference type="ARBA" id="ARBA00023055"/>
    </source>
</evidence>
<evidence type="ECO:0000313" key="10">
    <source>
        <dbReference type="EMBL" id="KAG5170891.1"/>
    </source>
</evidence>
<dbReference type="InterPro" id="IPR033917">
    <property type="entry name" value="ML_PG-PI_TP"/>
</dbReference>
<keyword evidence="6 8" id="KW-0732">Signal</keyword>
<evidence type="ECO:0000256" key="6">
    <source>
        <dbReference type="ARBA" id="ARBA00022729"/>
    </source>
</evidence>
<evidence type="ECO:0000259" key="9">
    <source>
        <dbReference type="SMART" id="SM00737"/>
    </source>
</evidence>
<protein>
    <recommendedName>
        <fullName evidence="4">Phosphatidylglycerol/phosphatidylinositol transfer protein</fullName>
    </recommendedName>
</protein>
<organism evidence="10">
    <name type="scientific">Psilocybe cubensis</name>
    <name type="common">Psychedelic mushroom</name>
    <name type="synonym">Stropharia cubensis</name>
    <dbReference type="NCBI Taxonomy" id="181762"/>
    <lineage>
        <taxon>Eukaryota</taxon>
        <taxon>Fungi</taxon>
        <taxon>Dikarya</taxon>
        <taxon>Basidiomycota</taxon>
        <taxon>Agaricomycotina</taxon>
        <taxon>Agaricomycetes</taxon>
        <taxon>Agaricomycetidae</taxon>
        <taxon>Agaricales</taxon>
        <taxon>Agaricineae</taxon>
        <taxon>Strophariaceae</taxon>
        <taxon>Psilocybe</taxon>
    </lineage>
</organism>
<dbReference type="InterPro" id="IPR039670">
    <property type="entry name" value="NPC2-like"/>
</dbReference>
<gene>
    <name evidence="10" type="ORF">JR316_002966</name>
</gene>
<feature type="signal peptide" evidence="8">
    <location>
        <begin position="1"/>
        <end position="19"/>
    </location>
</feature>
<evidence type="ECO:0000256" key="1">
    <source>
        <dbReference type="ARBA" id="ARBA00002053"/>
    </source>
</evidence>
<comment type="similarity">
    <text evidence="2">Belongs to the NPC2 family.</text>
</comment>
<reference evidence="10" key="1">
    <citation type="submission" date="2021-02" db="EMBL/GenBank/DDBJ databases">
        <title>Psilocybe cubensis genome.</title>
        <authorList>
            <person name="Mckernan K.J."/>
            <person name="Crawford S."/>
            <person name="Trippe A."/>
            <person name="Kane L.T."/>
            <person name="Mclaughlin S."/>
        </authorList>
    </citation>
    <scope>NUCLEOTIDE SEQUENCE [LARGE SCALE GENOMIC DNA]</scope>
    <source>
        <strain evidence="10">MGC-MH-2018</strain>
    </source>
</reference>
<dbReference type="InterPro" id="IPR036846">
    <property type="entry name" value="GM2-AP_sf"/>
</dbReference>
<keyword evidence="7" id="KW-0445">Lipid transport</keyword>
<evidence type="ECO:0000256" key="4">
    <source>
        <dbReference type="ARBA" id="ARBA00016056"/>
    </source>
</evidence>
<dbReference type="GO" id="GO:0032366">
    <property type="term" value="P:intracellular sterol transport"/>
    <property type="evidence" value="ECO:0007669"/>
    <property type="project" value="InterPro"/>
</dbReference>